<proteinExistence type="predicted"/>
<dbReference type="AlphaFoldDB" id="A0AAV9UQ55"/>
<name>A0AAV9UQ55_9PEZI</name>
<dbReference type="PANTHER" id="PTHR37542">
    <property type="entry name" value="HELO DOMAIN-CONTAINING PROTEIN-RELATED"/>
    <property type="match status" value="1"/>
</dbReference>
<dbReference type="Pfam" id="PF14479">
    <property type="entry name" value="HeLo"/>
    <property type="match status" value="1"/>
</dbReference>
<feature type="chain" id="PRO_5043384627" description="Protein kinase domain-containing protein" evidence="1">
    <location>
        <begin position="24"/>
        <end position="589"/>
    </location>
</feature>
<accession>A0AAV9UQ55</accession>
<dbReference type="SUPFAM" id="SSF56112">
    <property type="entry name" value="Protein kinase-like (PK-like)"/>
    <property type="match status" value="1"/>
</dbReference>
<comment type="caution">
    <text evidence="3">The sequence shown here is derived from an EMBL/GenBank/DDBJ whole genome shotgun (WGS) entry which is preliminary data.</text>
</comment>
<sequence>MAEAVSLAASIVSLAQVLSLCQQIYDFVCDVQSFEEDSRGLLTQCQFERVRFVNWVKLARLCSPDKVTSPNGGDLSLTADEMRKLDERFKTDPSLRDSLKSALQHIVDLQSTIGPVNGSTPTNPKTKRNMIPKFIIKSSRSLSYAFTKGKKLRGILAVFQQTNTVLYRLLDLHERLERLRDLDMNRQPQTYIRVGGRNLPSNSYVSGLCNLALLNPRDPLSTSTMSPALHNFDFAQQQWDFQYQFPELNQRQTSDQYSIREVFTYGEAQNQRVLVEWKYVSTVEEMPMAKLRLRKLVVLLQQASNIGESKMGVLRCLGVYSDEPRLRFGVVFDIPSIDLSPDAPGTINPERFGVGAAISTEHENKTHISLYEKLKEDWGSKTSPRRSPPLGYRFRLAEQICRYVSYLLLVGWLHKGIRSDNILFLTDGQYPSSYGNLSRPYLAGFDIARQDLDSSKTEPPAQHVLSKYATTQLNRYRHPEAVIIRGTGPQYPTESPKFKPWYDLWSLGVVLLEIAYWHPIQAFHEPEKSLEEFRARLQGECTELLRTRVGDLYFGAVKACMSGWPECSPDERVLEFDSKVLHKIRLCNA</sequence>
<gene>
    <name evidence="3" type="ORF">TWF730_010932</name>
</gene>
<feature type="domain" description="Protein kinase" evidence="2">
    <location>
        <begin position="259"/>
        <end position="589"/>
    </location>
</feature>
<dbReference type="EMBL" id="JAVHNS010000009">
    <property type="protein sequence ID" value="KAK6343341.1"/>
    <property type="molecule type" value="Genomic_DNA"/>
</dbReference>
<reference evidence="3 4" key="1">
    <citation type="submission" date="2019-10" db="EMBL/GenBank/DDBJ databases">
        <authorList>
            <person name="Palmer J.M."/>
        </authorList>
    </citation>
    <scope>NUCLEOTIDE SEQUENCE [LARGE SCALE GENOMIC DNA]</scope>
    <source>
        <strain evidence="3 4">TWF730</strain>
    </source>
</reference>
<feature type="signal peptide" evidence="1">
    <location>
        <begin position="1"/>
        <end position="23"/>
    </location>
</feature>
<dbReference type="InterPro" id="IPR011009">
    <property type="entry name" value="Kinase-like_dom_sf"/>
</dbReference>
<dbReference type="Proteomes" id="UP001373714">
    <property type="component" value="Unassembled WGS sequence"/>
</dbReference>
<dbReference type="PANTHER" id="PTHR37542:SF3">
    <property type="entry name" value="PRION-INHIBITION AND PROPAGATION HELO DOMAIN-CONTAINING PROTEIN"/>
    <property type="match status" value="1"/>
</dbReference>
<evidence type="ECO:0000313" key="4">
    <source>
        <dbReference type="Proteomes" id="UP001373714"/>
    </source>
</evidence>
<keyword evidence="1" id="KW-0732">Signal</keyword>
<organism evidence="3 4">
    <name type="scientific">Orbilia blumenaviensis</name>
    <dbReference type="NCBI Taxonomy" id="1796055"/>
    <lineage>
        <taxon>Eukaryota</taxon>
        <taxon>Fungi</taxon>
        <taxon>Dikarya</taxon>
        <taxon>Ascomycota</taxon>
        <taxon>Pezizomycotina</taxon>
        <taxon>Orbiliomycetes</taxon>
        <taxon>Orbiliales</taxon>
        <taxon>Orbiliaceae</taxon>
        <taxon>Orbilia</taxon>
    </lineage>
</organism>
<evidence type="ECO:0000259" key="2">
    <source>
        <dbReference type="PROSITE" id="PS50011"/>
    </source>
</evidence>
<dbReference type="InterPro" id="IPR000719">
    <property type="entry name" value="Prot_kinase_dom"/>
</dbReference>
<dbReference type="PROSITE" id="PS50011">
    <property type="entry name" value="PROTEIN_KINASE_DOM"/>
    <property type="match status" value="1"/>
</dbReference>
<protein>
    <recommendedName>
        <fullName evidence="2">Protein kinase domain-containing protein</fullName>
    </recommendedName>
</protein>
<evidence type="ECO:0000256" key="1">
    <source>
        <dbReference type="SAM" id="SignalP"/>
    </source>
</evidence>
<keyword evidence="4" id="KW-1185">Reference proteome</keyword>
<dbReference type="GO" id="GO:0005524">
    <property type="term" value="F:ATP binding"/>
    <property type="evidence" value="ECO:0007669"/>
    <property type="project" value="InterPro"/>
</dbReference>
<dbReference type="Gene3D" id="1.20.120.1020">
    <property type="entry name" value="Prion-inhibition and propagation, HeLo domain"/>
    <property type="match status" value="1"/>
</dbReference>
<dbReference type="Gene3D" id="1.10.510.10">
    <property type="entry name" value="Transferase(Phosphotransferase) domain 1"/>
    <property type="match status" value="1"/>
</dbReference>
<evidence type="ECO:0000313" key="3">
    <source>
        <dbReference type="EMBL" id="KAK6343341.1"/>
    </source>
</evidence>
<dbReference type="GO" id="GO:0004672">
    <property type="term" value="F:protein kinase activity"/>
    <property type="evidence" value="ECO:0007669"/>
    <property type="project" value="InterPro"/>
</dbReference>
<dbReference type="InterPro" id="IPR029498">
    <property type="entry name" value="HeLo_dom"/>
</dbReference>
<dbReference type="InterPro" id="IPR038305">
    <property type="entry name" value="HeLo_sf"/>
</dbReference>